<dbReference type="Gene3D" id="2.40.170.20">
    <property type="entry name" value="TonB-dependent receptor, beta-barrel domain"/>
    <property type="match status" value="1"/>
</dbReference>
<evidence type="ECO:0000259" key="7">
    <source>
        <dbReference type="Pfam" id="PF07715"/>
    </source>
</evidence>
<feature type="signal peptide" evidence="5">
    <location>
        <begin position="1"/>
        <end position="38"/>
    </location>
</feature>
<evidence type="ECO:0000259" key="6">
    <source>
        <dbReference type="Pfam" id="PF00593"/>
    </source>
</evidence>
<feature type="domain" description="TonB-dependent receptor plug" evidence="7">
    <location>
        <begin position="75"/>
        <end position="173"/>
    </location>
</feature>
<dbReference type="RefSeq" id="WP_119513034.1">
    <property type="nucleotide sequence ID" value="NZ_QXFK01000016.1"/>
</dbReference>
<dbReference type="InterPro" id="IPR000531">
    <property type="entry name" value="Beta-barrel_TonB"/>
</dbReference>
<comment type="subcellular location">
    <subcellularLocation>
        <location evidence="1 4">Cell outer membrane</location>
    </subcellularLocation>
</comment>
<dbReference type="Pfam" id="PF07715">
    <property type="entry name" value="Plug"/>
    <property type="match status" value="1"/>
</dbReference>
<evidence type="ECO:0000256" key="2">
    <source>
        <dbReference type="ARBA" id="ARBA00023136"/>
    </source>
</evidence>
<name>A0A418NHD3_9SPHN</name>
<dbReference type="InterPro" id="IPR036942">
    <property type="entry name" value="Beta-barrel_TonB_sf"/>
</dbReference>
<dbReference type="Pfam" id="PF00593">
    <property type="entry name" value="TonB_dep_Rec_b-barrel"/>
    <property type="match status" value="1"/>
</dbReference>
<organism evidence="8 9">
    <name type="scientific">Pelagerythrobacter aerophilus</name>
    <dbReference type="NCBI Taxonomy" id="2306995"/>
    <lineage>
        <taxon>Bacteria</taxon>
        <taxon>Pseudomonadati</taxon>
        <taxon>Pseudomonadota</taxon>
        <taxon>Alphaproteobacteria</taxon>
        <taxon>Sphingomonadales</taxon>
        <taxon>Erythrobacteraceae</taxon>
        <taxon>Pelagerythrobacter</taxon>
    </lineage>
</organism>
<evidence type="ECO:0000313" key="9">
    <source>
        <dbReference type="Proteomes" id="UP000285092"/>
    </source>
</evidence>
<evidence type="ECO:0000256" key="3">
    <source>
        <dbReference type="ARBA" id="ARBA00023237"/>
    </source>
</evidence>
<dbReference type="PANTHER" id="PTHR40980:SF3">
    <property type="entry name" value="TONB-DEPENDENT RECEPTOR-LIKE BETA-BARREL DOMAIN-CONTAINING PROTEIN"/>
    <property type="match status" value="1"/>
</dbReference>
<sequence length="1012" mass="109236">MSKFADRGLAAATSSRLLATLLVGTALSALALPGAAFAQTAEAEEEAGAESENVIVVEGIRSSLQSALAEERRADNLIEVIQAEDIGKLPDQNLAEVLENISGIQITREAGVGTAVQIRGTDENRTEINGVSTVGSGAGRGGISFEDLSASIVASVEVTKVPEASTIEGSVGGTINLRTIRPLDLSEPLIAARAQVEHSDFSESYLPRFSGTIGNRWSTGAGEFGVVLSGSYARQDVTAFRPRADRDAVVLPTDATASAEDFPFLRAQFFDQDLNNYEYETLNLVGSLEWSPSPELKFYFDGIYNDQKRRQESSRAQLSGVSASDVVDNTTNTSFETIDFGSLDGPNGPIDLGTVEAALTGVIEPGATDPNLRTSSNTGARLTKSHVWRLGGEWERDQFKVRLEGALSTSDTVNPDFTTTLDFINPNHAQPVFGGSVDNGVPVEFDLRDRTLQFGIAQGLATTPTTAQLLDPANYKLRQVQQSHDISENRELALRFDLTYDMEGSMPFITSIDAGYRFNETSSLNDDFSQNFNYTSATADFARPGADLFSDIVVPGPSNFGAADGRDLFIGDFLVIDPELSFSDPDAVRDAFNAAIAASNAANPDLPPVSPITEPTQSASAFFDIKEQTHAAYLQANFDGYDLGLPVRGNLGVRYVLTDVDSRGNTIVNGTASPVLQTGSYNFWLPRFNLVIEPAQDFVIRAGIARDINRPDFDDLSTSVSFSTGPNTPVSVGNPALVPEAVWSFDLSGDWYFAPSSLLSIGVFHKIRTNLFSRFQDDPAPNLDADGNLNIDITPPCEDGGIFNPIADRNINNPTPGDGICVPRVTTINGEGNTTQTGIEVAFQHDLSAYEDTLGFASGFGFIGNYTYQLTGGTAADFPTNFREADGPRDVFTRLGIVGAQDRITLPNLSKHSFNTTLFYDKYGLNARVRYTWRSSYVSTDSFFFGLPRINGARGQLNASVNYDITDNINIGVEGINLLQEDQSQFCVNNNALLCFQGLTDRRLIGSISITM</sequence>
<dbReference type="SUPFAM" id="SSF56935">
    <property type="entry name" value="Porins"/>
    <property type="match status" value="1"/>
</dbReference>
<keyword evidence="5" id="KW-0732">Signal</keyword>
<evidence type="ECO:0000256" key="4">
    <source>
        <dbReference type="RuleBase" id="RU003357"/>
    </source>
</evidence>
<reference evidence="8 9" key="1">
    <citation type="submission" date="2018-08" db="EMBL/GenBank/DDBJ databases">
        <title>Altererythrobacter sp.Ery1 and Ery12, the genome sequencing of novel strains in genus Alterythrobacter.</title>
        <authorList>
            <person name="Cheng H."/>
            <person name="Wu Y.-H."/>
            <person name="Fang C."/>
            <person name="Xu X.-W."/>
        </authorList>
    </citation>
    <scope>NUCLEOTIDE SEQUENCE [LARGE SCALE GENOMIC DNA]</scope>
    <source>
        <strain evidence="8 9">Ery1</strain>
    </source>
</reference>
<dbReference type="Gene3D" id="2.170.130.10">
    <property type="entry name" value="TonB-dependent receptor, plug domain"/>
    <property type="match status" value="1"/>
</dbReference>
<keyword evidence="3" id="KW-0998">Cell outer membrane</keyword>
<dbReference type="InterPro" id="IPR010104">
    <property type="entry name" value="TonB_rcpt_bac"/>
</dbReference>
<feature type="chain" id="PRO_5019404424" evidence="5">
    <location>
        <begin position="39"/>
        <end position="1012"/>
    </location>
</feature>
<dbReference type="EMBL" id="QXFK01000016">
    <property type="protein sequence ID" value="RIV77925.1"/>
    <property type="molecule type" value="Genomic_DNA"/>
</dbReference>
<gene>
    <name evidence="8" type="ORF">D2V04_08450</name>
</gene>
<dbReference type="Proteomes" id="UP000285092">
    <property type="component" value="Unassembled WGS sequence"/>
</dbReference>
<accession>A0A418NHD3</accession>
<evidence type="ECO:0000313" key="8">
    <source>
        <dbReference type="EMBL" id="RIV77925.1"/>
    </source>
</evidence>
<dbReference type="NCBIfam" id="TIGR01782">
    <property type="entry name" value="TonB-Xanth-Caul"/>
    <property type="match status" value="1"/>
</dbReference>
<keyword evidence="9" id="KW-1185">Reference proteome</keyword>
<dbReference type="PANTHER" id="PTHR40980">
    <property type="entry name" value="PLUG DOMAIN-CONTAINING PROTEIN"/>
    <property type="match status" value="1"/>
</dbReference>
<dbReference type="InterPro" id="IPR037066">
    <property type="entry name" value="Plug_dom_sf"/>
</dbReference>
<proteinExistence type="inferred from homology"/>
<dbReference type="AlphaFoldDB" id="A0A418NHD3"/>
<keyword evidence="4" id="KW-0798">TonB box</keyword>
<keyword evidence="2 4" id="KW-0472">Membrane</keyword>
<dbReference type="OrthoDB" id="5476657at2"/>
<protein>
    <submittedName>
        <fullName evidence="8">TonB-dependent receptor</fullName>
    </submittedName>
</protein>
<dbReference type="InterPro" id="IPR012910">
    <property type="entry name" value="Plug_dom"/>
</dbReference>
<evidence type="ECO:0000256" key="5">
    <source>
        <dbReference type="SAM" id="SignalP"/>
    </source>
</evidence>
<feature type="domain" description="TonB-dependent receptor-like beta-barrel" evidence="6">
    <location>
        <begin position="458"/>
        <end position="978"/>
    </location>
</feature>
<dbReference type="GO" id="GO:0009279">
    <property type="term" value="C:cell outer membrane"/>
    <property type="evidence" value="ECO:0007669"/>
    <property type="project" value="UniProtKB-SubCell"/>
</dbReference>
<comment type="caution">
    <text evidence="8">The sequence shown here is derived from an EMBL/GenBank/DDBJ whole genome shotgun (WGS) entry which is preliminary data.</text>
</comment>
<comment type="similarity">
    <text evidence="4">Belongs to the TonB-dependent receptor family.</text>
</comment>
<evidence type="ECO:0000256" key="1">
    <source>
        <dbReference type="ARBA" id="ARBA00004442"/>
    </source>
</evidence>
<keyword evidence="8" id="KW-0675">Receptor</keyword>